<dbReference type="InterPro" id="IPR013103">
    <property type="entry name" value="RVT_2"/>
</dbReference>
<name>A0AA88S295_9ASTE</name>
<protein>
    <recommendedName>
        <fullName evidence="1">Reverse transcriptase Ty1/copia-type domain-containing protein</fullName>
    </recommendedName>
</protein>
<dbReference type="PANTHER" id="PTHR11439:SF481">
    <property type="entry name" value="REVERSE TRANSCRIPTASE TY1_COPIA-TYPE DOMAIN-CONTAINING PROTEIN"/>
    <property type="match status" value="1"/>
</dbReference>
<reference evidence="2" key="1">
    <citation type="submission" date="2022-12" db="EMBL/GenBank/DDBJ databases">
        <title>Draft genome assemblies for two species of Escallonia (Escalloniales).</title>
        <authorList>
            <person name="Chanderbali A."/>
            <person name="Dervinis C."/>
            <person name="Anghel I."/>
            <person name="Soltis D."/>
            <person name="Soltis P."/>
            <person name="Zapata F."/>
        </authorList>
    </citation>
    <scope>NUCLEOTIDE SEQUENCE</scope>
    <source>
        <strain evidence="2">UCBG92.1500</strain>
        <tissue evidence="2">Leaf</tissue>
    </source>
</reference>
<dbReference type="Pfam" id="PF07727">
    <property type="entry name" value="RVT_2"/>
    <property type="match status" value="1"/>
</dbReference>
<dbReference type="CDD" id="cd09272">
    <property type="entry name" value="RNase_HI_RT_Ty1"/>
    <property type="match status" value="1"/>
</dbReference>
<dbReference type="EMBL" id="JAVXUO010000171">
    <property type="protein sequence ID" value="KAK2994763.1"/>
    <property type="molecule type" value="Genomic_DNA"/>
</dbReference>
<organism evidence="2 3">
    <name type="scientific">Escallonia rubra</name>
    <dbReference type="NCBI Taxonomy" id="112253"/>
    <lineage>
        <taxon>Eukaryota</taxon>
        <taxon>Viridiplantae</taxon>
        <taxon>Streptophyta</taxon>
        <taxon>Embryophyta</taxon>
        <taxon>Tracheophyta</taxon>
        <taxon>Spermatophyta</taxon>
        <taxon>Magnoliopsida</taxon>
        <taxon>eudicotyledons</taxon>
        <taxon>Gunneridae</taxon>
        <taxon>Pentapetalae</taxon>
        <taxon>asterids</taxon>
        <taxon>campanulids</taxon>
        <taxon>Escalloniales</taxon>
        <taxon>Escalloniaceae</taxon>
        <taxon>Escallonia</taxon>
    </lineage>
</organism>
<evidence type="ECO:0000313" key="3">
    <source>
        <dbReference type="Proteomes" id="UP001187471"/>
    </source>
</evidence>
<dbReference type="Proteomes" id="UP001187471">
    <property type="component" value="Unassembled WGS sequence"/>
</dbReference>
<gene>
    <name evidence="2" type="ORF">RJ640_001669</name>
</gene>
<proteinExistence type="predicted"/>
<evidence type="ECO:0000313" key="2">
    <source>
        <dbReference type="EMBL" id="KAK2994763.1"/>
    </source>
</evidence>
<keyword evidence="3" id="KW-1185">Reference proteome</keyword>
<dbReference type="SUPFAM" id="SSF56672">
    <property type="entry name" value="DNA/RNA polymerases"/>
    <property type="match status" value="1"/>
</dbReference>
<sequence length="460" mass="51120">MIITGDNESEISNLRNDLSVRFDVKILGEIGCFLGLGIEKSDQGYFVTQRTYAKSLLECFSMGDSKENATPMEPNLKLKKDKGKPLKDARKFRQLVGSLIYLTITRLEISYSVSVVFQFMQNPRTPHLEAARRVLRYVKGTLDYGVLYKRCDNFVLSGFTDADWAGDTNDRHSTSGYCFNTGSTAVSWCSKKQDIVVLSSTKAEYVAATMATQECVWLKRLIGDMFCEVDYAVQIKCDNESVTKLASNPIFHARTIEVRYHFVRENVLSEDVELLSVRTNDQVADIFTKALVEPKLQLARKGKRNMWKMINVAEEYDKSSDGDLYLISSVEQQEDTGINISVWAKEFIAIRVTDCIVKEKTEKDLLHELPKIRAVFKHRGPIRVLSVSRQGALHCVLQRCGSGALAAFLAVVSAGNLDGVVPSLLVVVDGATSKKMSTGDDIAVDDVGAFPEGAVSQIGS</sequence>
<dbReference type="AlphaFoldDB" id="A0AA88S295"/>
<accession>A0AA88S295</accession>
<dbReference type="PANTHER" id="PTHR11439">
    <property type="entry name" value="GAG-POL-RELATED RETROTRANSPOSON"/>
    <property type="match status" value="1"/>
</dbReference>
<feature type="domain" description="Reverse transcriptase Ty1/copia-type" evidence="1">
    <location>
        <begin position="1"/>
        <end position="73"/>
    </location>
</feature>
<evidence type="ECO:0000259" key="1">
    <source>
        <dbReference type="Pfam" id="PF07727"/>
    </source>
</evidence>
<dbReference type="InterPro" id="IPR043502">
    <property type="entry name" value="DNA/RNA_pol_sf"/>
</dbReference>
<comment type="caution">
    <text evidence="2">The sequence shown here is derived from an EMBL/GenBank/DDBJ whole genome shotgun (WGS) entry which is preliminary data.</text>
</comment>